<proteinExistence type="inferred from homology"/>
<dbReference type="GO" id="GO:0042742">
    <property type="term" value="P:defense response to bacterium"/>
    <property type="evidence" value="ECO:0007669"/>
    <property type="project" value="UniProtKB-ARBA"/>
</dbReference>
<protein>
    <recommendedName>
        <fullName evidence="4">Protein kinase domain-containing protein</fullName>
    </recommendedName>
</protein>
<evidence type="ECO:0000256" key="2">
    <source>
        <dbReference type="ARBA" id="ARBA00022840"/>
    </source>
</evidence>
<dbReference type="InterPro" id="IPR045274">
    <property type="entry name" value="WAK-like"/>
</dbReference>
<dbReference type="PANTHER" id="PTHR27005">
    <property type="entry name" value="WALL-ASSOCIATED RECEPTOR KINASE-LIKE 21"/>
    <property type="match status" value="1"/>
</dbReference>
<dbReference type="Gene3D" id="3.30.200.20">
    <property type="entry name" value="Phosphorylase Kinase, domain 1"/>
    <property type="match status" value="1"/>
</dbReference>
<name>A0A8X8BF80_BRACI</name>
<keyword evidence="1" id="KW-0547">Nucleotide-binding</keyword>
<dbReference type="Proteomes" id="UP000886595">
    <property type="component" value="Unassembled WGS sequence"/>
</dbReference>
<dbReference type="Pfam" id="PF00069">
    <property type="entry name" value="Pkinase"/>
    <property type="match status" value="1"/>
</dbReference>
<dbReference type="EMBL" id="JAAMPC010000001">
    <property type="protein sequence ID" value="KAG2331617.1"/>
    <property type="molecule type" value="Genomic_DNA"/>
</dbReference>
<dbReference type="PANTHER" id="PTHR27005:SF507">
    <property type="entry name" value="SERINE_THREONINE-PROTEIN KINASE ZRK1"/>
    <property type="match status" value="1"/>
</dbReference>
<keyword evidence="6" id="KW-1185">Reference proteome</keyword>
<sequence length="347" mass="39596">MESMKKLYLNSGSSRKKEKERKKRWFLENGSILLEELISDSNGKSIPIRSFPSDQILKATNNFDSSCFVSEDVYYKWYRGNIEDRSYMIKKFSEEKITGHRIKEVYNDIVLSARMSNHNNFLKLLGCSLEFPFPVLLFEFASNGVLNERGGQKSLLPWGLRLKIGKEIANAVTYLHMAFPKIIIHRDVKPMHVFLDSNWTVKLSDLSFSISLPEGKTRIEAERIIGTFGYLDPLYHATGFVTEYTDVYSFGICLLVFLTGKPVVIEGSDGDPQGILSYVKGLWENGKVDEVIDPMIAKDITSVQKSQVEMCVVLALRCCEARDEYRPKMIQVAKELKLIEALLRDSS</sequence>
<dbReference type="InterPro" id="IPR000719">
    <property type="entry name" value="Prot_kinase_dom"/>
</dbReference>
<comment type="caution">
    <text evidence="5">The sequence shown here is derived from an EMBL/GenBank/DDBJ whole genome shotgun (WGS) entry which is preliminary data.</text>
</comment>
<comment type="similarity">
    <text evidence="3">Belongs to the protein kinase superfamily. Ser/Thr protein kinase family. ZRK subfamily.</text>
</comment>
<reference evidence="5 6" key="1">
    <citation type="submission" date="2020-02" db="EMBL/GenBank/DDBJ databases">
        <authorList>
            <person name="Ma Q."/>
            <person name="Huang Y."/>
            <person name="Song X."/>
            <person name="Pei D."/>
        </authorList>
    </citation>
    <scope>NUCLEOTIDE SEQUENCE [LARGE SCALE GENOMIC DNA]</scope>
    <source>
        <strain evidence="5">Sxm20200214</strain>
        <tissue evidence="5">Leaf</tissue>
    </source>
</reference>
<organism evidence="5 6">
    <name type="scientific">Brassica carinata</name>
    <name type="common">Ethiopian mustard</name>
    <name type="synonym">Abyssinian cabbage</name>
    <dbReference type="NCBI Taxonomy" id="52824"/>
    <lineage>
        <taxon>Eukaryota</taxon>
        <taxon>Viridiplantae</taxon>
        <taxon>Streptophyta</taxon>
        <taxon>Embryophyta</taxon>
        <taxon>Tracheophyta</taxon>
        <taxon>Spermatophyta</taxon>
        <taxon>Magnoliopsida</taxon>
        <taxon>eudicotyledons</taxon>
        <taxon>Gunneridae</taxon>
        <taxon>Pentapetalae</taxon>
        <taxon>rosids</taxon>
        <taxon>malvids</taxon>
        <taxon>Brassicales</taxon>
        <taxon>Brassicaceae</taxon>
        <taxon>Brassiceae</taxon>
        <taxon>Brassica</taxon>
    </lineage>
</organism>
<dbReference type="PROSITE" id="PS50011">
    <property type="entry name" value="PROTEIN_KINASE_DOM"/>
    <property type="match status" value="1"/>
</dbReference>
<dbReference type="GO" id="GO:0007166">
    <property type="term" value="P:cell surface receptor signaling pathway"/>
    <property type="evidence" value="ECO:0007669"/>
    <property type="project" value="InterPro"/>
</dbReference>
<dbReference type="GO" id="GO:0004674">
    <property type="term" value="F:protein serine/threonine kinase activity"/>
    <property type="evidence" value="ECO:0007669"/>
    <property type="project" value="TreeGrafter"/>
</dbReference>
<dbReference type="OrthoDB" id="75710at2759"/>
<dbReference type="Gene3D" id="1.10.510.10">
    <property type="entry name" value="Transferase(Phosphotransferase) domain 1"/>
    <property type="match status" value="1"/>
</dbReference>
<evidence type="ECO:0000313" key="5">
    <source>
        <dbReference type="EMBL" id="KAG2331617.1"/>
    </source>
</evidence>
<evidence type="ECO:0000313" key="6">
    <source>
        <dbReference type="Proteomes" id="UP000886595"/>
    </source>
</evidence>
<dbReference type="SUPFAM" id="SSF56112">
    <property type="entry name" value="Protein kinase-like (PK-like)"/>
    <property type="match status" value="1"/>
</dbReference>
<evidence type="ECO:0000259" key="4">
    <source>
        <dbReference type="PROSITE" id="PS50011"/>
    </source>
</evidence>
<dbReference type="GO" id="GO:0005524">
    <property type="term" value="F:ATP binding"/>
    <property type="evidence" value="ECO:0007669"/>
    <property type="project" value="UniProtKB-KW"/>
</dbReference>
<evidence type="ECO:0000256" key="3">
    <source>
        <dbReference type="ARBA" id="ARBA00060939"/>
    </source>
</evidence>
<dbReference type="InterPro" id="IPR011009">
    <property type="entry name" value="Kinase-like_dom_sf"/>
</dbReference>
<gene>
    <name evidence="5" type="ORF">Bca52824_002797</name>
</gene>
<accession>A0A8X8BF80</accession>
<keyword evidence="2" id="KW-0067">ATP-binding</keyword>
<evidence type="ECO:0000256" key="1">
    <source>
        <dbReference type="ARBA" id="ARBA00022741"/>
    </source>
</evidence>
<dbReference type="FunFam" id="1.10.510.10:FF:000774">
    <property type="entry name" value="Kinase family protein"/>
    <property type="match status" value="1"/>
</dbReference>
<feature type="domain" description="Protein kinase" evidence="4">
    <location>
        <begin position="63"/>
        <end position="343"/>
    </location>
</feature>
<dbReference type="AlphaFoldDB" id="A0A8X8BF80"/>
<dbReference type="GO" id="GO:0005886">
    <property type="term" value="C:plasma membrane"/>
    <property type="evidence" value="ECO:0007669"/>
    <property type="project" value="TreeGrafter"/>
</dbReference>